<dbReference type="InterPro" id="IPR011032">
    <property type="entry name" value="GroES-like_sf"/>
</dbReference>
<dbReference type="EMBL" id="LR796186">
    <property type="protein sequence ID" value="CAB4124502.1"/>
    <property type="molecule type" value="Genomic_DNA"/>
</dbReference>
<dbReference type="InterPro" id="IPR037124">
    <property type="entry name" value="Chaperonin_GroES_sf"/>
</dbReference>
<dbReference type="InterPro" id="IPR020818">
    <property type="entry name" value="Chaperonin_GroES"/>
</dbReference>
<protein>
    <submittedName>
        <fullName evidence="2">GroS Co-chaperonin GroES (HSP10)</fullName>
    </submittedName>
</protein>
<accession>A0A6J5KTC6</accession>
<organism evidence="2">
    <name type="scientific">uncultured Caudovirales phage</name>
    <dbReference type="NCBI Taxonomy" id="2100421"/>
    <lineage>
        <taxon>Viruses</taxon>
        <taxon>Duplodnaviria</taxon>
        <taxon>Heunggongvirae</taxon>
        <taxon>Uroviricota</taxon>
        <taxon>Caudoviricetes</taxon>
        <taxon>Peduoviridae</taxon>
        <taxon>Maltschvirus</taxon>
        <taxon>Maltschvirus maltsch</taxon>
    </lineage>
</organism>
<evidence type="ECO:0000256" key="1">
    <source>
        <dbReference type="ARBA" id="ARBA00023186"/>
    </source>
</evidence>
<dbReference type="PRINTS" id="PR00297">
    <property type="entry name" value="CHAPERONIN10"/>
</dbReference>
<keyword evidence="1" id="KW-0143">Chaperone</keyword>
<dbReference type="GO" id="GO:0044183">
    <property type="term" value="F:protein folding chaperone"/>
    <property type="evidence" value="ECO:0007669"/>
    <property type="project" value="InterPro"/>
</dbReference>
<sequence length="86" mass="9148">MIIPLKKFVLIAESKKETSTESGIILEGQGTGLAKTGVVLAVGPDAKQVSVGDEVYLVWSKGVVVKVDSAIRLMISEEHIVAVLEK</sequence>
<reference evidence="2" key="1">
    <citation type="submission" date="2020-04" db="EMBL/GenBank/DDBJ databases">
        <authorList>
            <person name="Chiriac C."/>
            <person name="Salcher M."/>
            <person name="Ghai R."/>
            <person name="Kavagutti S V."/>
        </authorList>
    </citation>
    <scope>NUCLEOTIDE SEQUENCE</scope>
</reference>
<dbReference type="GO" id="GO:0005524">
    <property type="term" value="F:ATP binding"/>
    <property type="evidence" value="ECO:0007669"/>
    <property type="project" value="InterPro"/>
</dbReference>
<proteinExistence type="predicted"/>
<evidence type="ECO:0000313" key="2">
    <source>
        <dbReference type="EMBL" id="CAB4124502.1"/>
    </source>
</evidence>
<dbReference type="CDD" id="cd00320">
    <property type="entry name" value="cpn10"/>
    <property type="match status" value="1"/>
</dbReference>
<dbReference type="SUPFAM" id="SSF50129">
    <property type="entry name" value="GroES-like"/>
    <property type="match status" value="1"/>
</dbReference>
<dbReference type="SMART" id="SM00883">
    <property type="entry name" value="Cpn10"/>
    <property type="match status" value="1"/>
</dbReference>
<gene>
    <name evidence="2" type="ORF">UFOVP58_5</name>
</gene>
<dbReference type="Pfam" id="PF00166">
    <property type="entry name" value="Cpn10"/>
    <property type="match status" value="1"/>
</dbReference>
<name>A0A6J5KTC6_9CAUD</name>
<dbReference type="Gene3D" id="2.30.33.40">
    <property type="entry name" value="GroES chaperonin"/>
    <property type="match status" value="1"/>
</dbReference>